<evidence type="ECO:0000259" key="3">
    <source>
        <dbReference type="Pfam" id="PF19718"/>
    </source>
</evidence>
<dbReference type="Pfam" id="PF19718">
    <property type="entry name" value="USP47_C"/>
    <property type="match status" value="1"/>
</dbReference>
<dbReference type="OrthoDB" id="289038at2759"/>
<feature type="region of interest" description="Disordered" evidence="1">
    <location>
        <begin position="697"/>
        <end position="728"/>
    </location>
</feature>
<feature type="region of interest" description="Disordered" evidence="1">
    <location>
        <begin position="353"/>
        <end position="395"/>
    </location>
</feature>
<evidence type="ECO:0000313" key="5">
    <source>
        <dbReference type="Proteomes" id="UP000051574"/>
    </source>
</evidence>
<dbReference type="InterPro" id="IPR045578">
    <property type="entry name" value="USP47_C"/>
</dbReference>
<dbReference type="InterPro" id="IPR000626">
    <property type="entry name" value="Ubiquitin-like_dom"/>
</dbReference>
<gene>
    <name evidence="4" type="ORF">AMK59_2358</name>
</gene>
<sequence>MLMYRQKDKNRNCNAMTVEEFPSHIQNLLKQMREKEESDRLAKEKENDMFKLKVYCNLPITNHLKDVKVFPFYDNTLAETASEIYEKLDLKGTVSLEDCRLVTYNKIQDCIECSFDRDDYKFCDTPVKDYIHHSDWYLEIRKSGVPFEVYKSGGIKIKVYMVNIENEEVQGPLSMRINPGETVREVKARLITFLPAMNIEIENLKLVLEVYNESTHLDEDDVPIKFDSNCTNYKLYVSSVTETDENDKQYIFTKMHKVIDRFVHIVNIDIILPDNDIGTLESLSIPPLDFNQNIDRIEMGSGDRVSNSPSLRVSPQPNNVIEGFGDQSNSEDSSLSDSDRTLIGDAPGDCIGILSSSSNSPADQHMASPSDPAEDSYNDEVFGNPPEEMNWDDDTNHSQNYYFKVISVTTQNKDSIADQDCTRFCRVMVDKRLTIGNLKKHLETVVGVSTQYFKIYQYPNQDVELTDMNKDLNTMKDSDKLLVKLGRVLKKNEMSGRIFQLKPDSTEPFTYLFDYIIAKGQTVASAKKDILLQAKKQHMIDIPYSKCRLRKKNWKNPAKIYLDCQKFSDDIQITNKFEMILQDLGEEERLTKPTQMAIFVKRWCPETLTLTPFHEIVLDNSCMNELKKKLSEESGIPENYLDMAFIKSPFPCDMNILDVQNDLDWISTINQLDTYLLQGRDDGSVFFYRDRRESMKELTPEEKKEINQRENARLGRHSTKTFSPNRRERGLKIYLDNLPKKTDDSVAD</sequence>
<name>A0A0T6BHD6_9SCAR</name>
<evidence type="ECO:0000259" key="2">
    <source>
        <dbReference type="Pfam" id="PF14560"/>
    </source>
</evidence>
<keyword evidence="5" id="KW-1185">Reference proteome</keyword>
<feature type="domain" description="Ubiquitin-like" evidence="2">
    <location>
        <begin position="429"/>
        <end position="475"/>
    </location>
</feature>
<proteinExistence type="predicted"/>
<protein>
    <submittedName>
        <fullName evidence="4">Uncharacterized protein</fullName>
    </submittedName>
</protein>
<evidence type="ECO:0000313" key="4">
    <source>
        <dbReference type="EMBL" id="KRT86654.1"/>
    </source>
</evidence>
<dbReference type="EMBL" id="LJIG01000286">
    <property type="protein sequence ID" value="KRT86654.1"/>
    <property type="molecule type" value="Genomic_DNA"/>
</dbReference>
<dbReference type="Pfam" id="PF14560">
    <property type="entry name" value="Ubiquitin_2"/>
    <property type="match status" value="1"/>
</dbReference>
<evidence type="ECO:0000256" key="1">
    <source>
        <dbReference type="SAM" id="MobiDB-lite"/>
    </source>
</evidence>
<organism evidence="4 5">
    <name type="scientific">Oryctes borbonicus</name>
    <dbReference type="NCBI Taxonomy" id="1629725"/>
    <lineage>
        <taxon>Eukaryota</taxon>
        <taxon>Metazoa</taxon>
        <taxon>Ecdysozoa</taxon>
        <taxon>Arthropoda</taxon>
        <taxon>Hexapoda</taxon>
        <taxon>Insecta</taxon>
        <taxon>Pterygota</taxon>
        <taxon>Neoptera</taxon>
        <taxon>Endopterygota</taxon>
        <taxon>Coleoptera</taxon>
        <taxon>Polyphaga</taxon>
        <taxon>Scarabaeiformia</taxon>
        <taxon>Scarabaeidae</taxon>
        <taxon>Dynastinae</taxon>
        <taxon>Oryctes</taxon>
    </lineage>
</organism>
<accession>A0A0T6BHD6</accession>
<reference evidence="4 5" key="1">
    <citation type="submission" date="2015-09" db="EMBL/GenBank/DDBJ databases">
        <title>Draft genome of the scarab beetle Oryctes borbonicus.</title>
        <authorList>
            <person name="Meyer J.M."/>
            <person name="Markov G.V."/>
            <person name="Baskaran P."/>
            <person name="Herrmann M."/>
            <person name="Sommer R.J."/>
            <person name="Roedelsperger C."/>
        </authorList>
    </citation>
    <scope>NUCLEOTIDE SEQUENCE [LARGE SCALE GENOMIC DNA]</scope>
    <source>
        <strain evidence="4">OB123</strain>
        <tissue evidence="4">Whole animal</tissue>
    </source>
</reference>
<feature type="compositionally biased region" description="Low complexity" evidence="1">
    <location>
        <begin position="326"/>
        <end position="336"/>
    </location>
</feature>
<feature type="compositionally biased region" description="Polar residues" evidence="1">
    <location>
        <begin position="304"/>
        <end position="319"/>
    </location>
</feature>
<feature type="domain" description="Ubiquitin carboxyl-terminal hydrolase 47 C-terminal" evidence="3">
    <location>
        <begin position="497"/>
        <end position="734"/>
    </location>
</feature>
<dbReference type="Proteomes" id="UP000051574">
    <property type="component" value="Unassembled WGS sequence"/>
</dbReference>
<dbReference type="AlphaFoldDB" id="A0A0T6BHD6"/>
<comment type="caution">
    <text evidence="4">The sequence shown here is derived from an EMBL/GenBank/DDBJ whole genome shotgun (WGS) entry which is preliminary data.</text>
</comment>
<feature type="region of interest" description="Disordered" evidence="1">
    <location>
        <begin position="299"/>
        <end position="341"/>
    </location>
</feature>
<feature type="compositionally biased region" description="Basic and acidic residues" evidence="1">
    <location>
        <begin position="697"/>
        <end position="713"/>
    </location>
</feature>